<dbReference type="Proteomes" id="UP000028073">
    <property type="component" value="Unassembled WGS sequence"/>
</dbReference>
<name>A0A081NIU6_9GAMM</name>
<dbReference type="CDD" id="cd06124">
    <property type="entry name" value="cupin_NimR-like_N"/>
    <property type="match status" value="1"/>
</dbReference>
<dbReference type="InterPro" id="IPR009057">
    <property type="entry name" value="Homeodomain-like_sf"/>
</dbReference>
<dbReference type="PANTHER" id="PTHR11019:SF159">
    <property type="entry name" value="TRANSCRIPTIONAL REGULATOR-RELATED"/>
    <property type="match status" value="1"/>
</dbReference>
<evidence type="ECO:0000313" key="5">
    <source>
        <dbReference type="EMBL" id="KEQ18369.1"/>
    </source>
</evidence>
<dbReference type="Pfam" id="PF12833">
    <property type="entry name" value="HTH_18"/>
    <property type="match status" value="1"/>
</dbReference>
<dbReference type="InterPro" id="IPR003313">
    <property type="entry name" value="AraC-bd"/>
</dbReference>
<reference evidence="5 6" key="1">
    <citation type="submission" date="2014-06" db="EMBL/GenBank/DDBJ databases">
        <title>Whole Genome Sequences of Three Symbiotic Endozoicomonas Bacteria.</title>
        <authorList>
            <person name="Neave M.J."/>
            <person name="Apprill A."/>
            <person name="Voolstra C.R."/>
        </authorList>
    </citation>
    <scope>NUCLEOTIDE SEQUENCE [LARGE SCALE GENOMIC DNA]</scope>
    <source>
        <strain evidence="5 6">DSM 25634</strain>
    </source>
</reference>
<dbReference type="Pfam" id="PF02311">
    <property type="entry name" value="AraC_binding"/>
    <property type="match status" value="1"/>
</dbReference>
<dbReference type="eggNOG" id="COG2207">
    <property type="taxonomic scope" value="Bacteria"/>
</dbReference>
<dbReference type="InterPro" id="IPR018062">
    <property type="entry name" value="HTH_AraC-typ_CS"/>
</dbReference>
<dbReference type="RefSeq" id="WP_051786077.1">
    <property type="nucleotide sequence ID" value="NZ_JOKH01000002.1"/>
</dbReference>
<dbReference type="SUPFAM" id="SSF46689">
    <property type="entry name" value="Homeodomain-like"/>
    <property type="match status" value="2"/>
</dbReference>
<accession>A0A081NIU6</accession>
<evidence type="ECO:0000256" key="1">
    <source>
        <dbReference type="ARBA" id="ARBA00023015"/>
    </source>
</evidence>
<comment type="caution">
    <text evidence="5">The sequence shown here is derived from an EMBL/GenBank/DDBJ whole genome shotgun (WGS) entry which is preliminary data.</text>
</comment>
<evidence type="ECO:0000256" key="2">
    <source>
        <dbReference type="ARBA" id="ARBA00023125"/>
    </source>
</evidence>
<keyword evidence="6" id="KW-1185">Reference proteome</keyword>
<dbReference type="InterPro" id="IPR014710">
    <property type="entry name" value="RmlC-like_jellyroll"/>
</dbReference>
<dbReference type="PROSITE" id="PS00041">
    <property type="entry name" value="HTH_ARAC_FAMILY_1"/>
    <property type="match status" value="1"/>
</dbReference>
<dbReference type="Gene3D" id="1.10.10.60">
    <property type="entry name" value="Homeodomain-like"/>
    <property type="match status" value="2"/>
</dbReference>
<feature type="domain" description="HTH araC/xylS-type" evidence="4">
    <location>
        <begin position="157"/>
        <end position="256"/>
    </location>
</feature>
<dbReference type="OrthoDB" id="5949386at2"/>
<dbReference type="EMBL" id="JOKH01000002">
    <property type="protein sequence ID" value="KEQ18369.1"/>
    <property type="molecule type" value="Genomic_DNA"/>
</dbReference>
<organism evidence="5 6">
    <name type="scientific">Endozoicomonas numazuensis</name>
    <dbReference type="NCBI Taxonomy" id="1137799"/>
    <lineage>
        <taxon>Bacteria</taxon>
        <taxon>Pseudomonadati</taxon>
        <taxon>Pseudomonadota</taxon>
        <taxon>Gammaproteobacteria</taxon>
        <taxon>Oceanospirillales</taxon>
        <taxon>Endozoicomonadaceae</taxon>
        <taxon>Endozoicomonas</taxon>
    </lineage>
</organism>
<dbReference type="PANTHER" id="PTHR11019">
    <property type="entry name" value="HTH-TYPE TRANSCRIPTIONAL REGULATOR NIMR"/>
    <property type="match status" value="1"/>
</dbReference>
<dbReference type="InterPro" id="IPR011051">
    <property type="entry name" value="RmlC_Cupin_sf"/>
</dbReference>
<dbReference type="STRING" id="1137799.GZ78_12755"/>
<dbReference type="InterPro" id="IPR018060">
    <property type="entry name" value="HTH_AraC"/>
</dbReference>
<dbReference type="SMART" id="SM00342">
    <property type="entry name" value="HTH_ARAC"/>
    <property type="match status" value="1"/>
</dbReference>
<keyword evidence="2" id="KW-0238">DNA-binding</keyword>
<gene>
    <name evidence="5" type="ORF">GZ78_12755</name>
</gene>
<evidence type="ECO:0000313" key="6">
    <source>
        <dbReference type="Proteomes" id="UP000028073"/>
    </source>
</evidence>
<dbReference type="Gene3D" id="2.60.120.10">
    <property type="entry name" value="Jelly Rolls"/>
    <property type="match status" value="1"/>
</dbReference>
<sequence>MPLITESELFDPDECSQPVVGLAINHGKHDSGLHSHRRAQLLYAVKGCMSIRFDEKVCILPPTSAVWIPPGVMHRATMSGKTHYRSLYFDCDYFSHLPNREKVIDVNPLLKELITRVTSWSLEETLKPPEMQLVNVLISELSAPEAHSLFIPTPGDKRLRIIVEDYLLNPACHKELSLYAEQCGASVKTLTRLFKKETGMTFQAWKQRLRVIHAIRFLGTGKSVSQTGQLLGFSSDSAFVQFFRKQSGATPGKYPQ</sequence>
<keyword evidence="1" id="KW-0805">Transcription regulation</keyword>
<dbReference type="AlphaFoldDB" id="A0A081NIU6"/>
<keyword evidence="3" id="KW-0804">Transcription</keyword>
<dbReference type="PROSITE" id="PS01124">
    <property type="entry name" value="HTH_ARAC_FAMILY_2"/>
    <property type="match status" value="1"/>
</dbReference>
<protein>
    <recommendedName>
        <fullName evidence="4">HTH araC/xylS-type domain-containing protein</fullName>
    </recommendedName>
</protein>
<dbReference type="GO" id="GO:0043565">
    <property type="term" value="F:sequence-specific DNA binding"/>
    <property type="evidence" value="ECO:0007669"/>
    <property type="project" value="InterPro"/>
</dbReference>
<proteinExistence type="predicted"/>
<evidence type="ECO:0000256" key="3">
    <source>
        <dbReference type="ARBA" id="ARBA00023163"/>
    </source>
</evidence>
<dbReference type="GO" id="GO:0003700">
    <property type="term" value="F:DNA-binding transcription factor activity"/>
    <property type="evidence" value="ECO:0007669"/>
    <property type="project" value="InterPro"/>
</dbReference>
<dbReference type="SUPFAM" id="SSF51182">
    <property type="entry name" value="RmlC-like cupins"/>
    <property type="match status" value="1"/>
</dbReference>
<evidence type="ECO:0000259" key="4">
    <source>
        <dbReference type="PROSITE" id="PS01124"/>
    </source>
</evidence>